<protein>
    <submittedName>
        <fullName evidence="1">Uncharacterized protein</fullName>
    </submittedName>
</protein>
<dbReference type="EMBL" id="BK059107">
    <property type="protein sequence ID" value="DAE31389.1"/>
    <property type="molecule type" value="Genomic_DNA"/>
</dbReference>
<reference evidence="1" key="1">
    <citation type="journal article" date="2021" name="Proc. Natl. Acad. Sci. U.S.A.">
        <title>A Catalog of Tens of Thousands of Viruses from Human Metagenomes Reveals Hidden Associations with Chronic Diseases.</title>
        <authorList>
            <person name="Tisza M.J."/>
            <person name="Buck C.B."/>
        </authorList>
    </citation>
    <scope>NUCLEOTIDE SEQUENCE</scope>
    <source>
        <strain evidence="1">CtDJ83</strain>
    </source>
</reference>
<name>A0A8S5RK07_9VIRU</name>
<evidence type="ECO:0000313" key="1">
    <source>
        <dbReference type="EMBL" id="DAE31389.1"/>
    </source>
</evidence>
<accession>A0A8S5RK07</accession>
<proteinExistence type="predicted"/>
<organism evidence="1">
    <name type="scientific">virus sp. ctDJ83</name>
    <dbReference type="NCBI Taxonomy" id="2827625"/>
    <lineage>
        <taxon>Viruses</taxon>
    </lineage>
</organism>
<sequence>MWINYFLEWVTMCHGVRLLDFVSLLCVPSLSYSTSSSSFLRAIWFRFGSTKLYFGDLNVGQLASWCR</sequence>